<proteinExistence type="predicted"/>
<evidence type="ECO:0000313" key="1">
    <source>
        <dbReference type="EMBL" id="SBQ91380.1"/>
    </source>
</evidence>
<gene>
    <name evidence="1" type="primary">Nfu_g_1_025666</name>
</gene>
<feature type="non-terminal residue" evidence="1">
    <location>
        <position position="1"/>
    </location>
</feature>
<protein>
    <submittedName>
        <fullName evidence="1">Uncharacterized protein</fullName>
    </submittedName>
</protein>
<organism evidence="1">
    <name type="scientific">Nothobranchius kuhntae</name>
    <name type="common">Beira killifish</name>
    <dbReference type="NCBI Taxonomy" id="321403"/>
    <lineage>
        <taxon>Eukaryota</taxon>
        <taxon>Metazoa</taxon>
        <taxon>Chordata</taxon>
        <taxon>Craniata</taxon>
        <taxon>Vertebrata</taxon>
        <taxon>Euteleostomi</taxon>
        <taxon>Actinopterygii</taxon>
        <taxon>Neopterygii</taxon>
        <taxon>Teleostei</taxon>
        <taxon>Neoteleostei</taxon>
        <taxon>Acanthomorphata</taxon>
        <taxon>Ovalentaria</taxon>
        <taxon>Atherinomorphae</taxon>
        <taxon>Cyprinodontiformes</taxon>
        <taxon>Nothobranchiidae</taxon>
        <taxon>Nothobranchius</taxon>
    </lineage>
</organism>
<accession>A0A1A8I388</accession>
<dbReference type="AlphaFoldDB" id="A0A1A8I388"/>
<dbReference type="EMBL" id="HAED01005350">
    <property type="protein sequence ID" value="SBQ91380.1"/>
    <property type="molecule type" value="Transcribed_RNA"/>
</dbReference>
<sequence>VQGVFDIAVCPSLPITGVTVLLGNDVAGGTVVPPLRVIESPFKAASETVESSKYYPACVVTRAQRKLTEDNLIDVSGLFSDEKPYFPSPSLPLDTDDKIGRQCWDF</sequence>
<reference evidence="1" key="1">
    <citation type="submission" date="2016-05" db="EMBL/GenBank/DDBJ databases">
        <authorList>
            <person name="Lavstsen T."/>
            <person name="Jespersen J.S."/>
        </authorList>
    </citation>
    <scope>NUCLEOTIDE SEQUENCE</scope>
    <source>
        <tissue evidence="1">Brain</tissue>
    </source>
</reference>
<feature type="non-terminal residue" evidence="1">
    <location>
        <position position="106"/>
    </location>
</feature>
<reference evidence="1" key="2">
    <citation type="submission" date="2016-06" db="EMBL/GenBank/DDBJ databases">
        <title>The genome of a short-lived fish provides insights into sex chromosome evolution and the genetic control of aging.</title>
        <authorList>
            <person name="Reichwald K."/>
            <person name="Felder M."/>
            <person name="Petzold A."/>
            <person name="Koch P."/>
            <person name="Groth M."/>
            <person name="Platzer M."/>
        </authorList>
    </citation>
    <scope>NUCLEOTIDE SEQUENCE</scope>
    <source>
        <tissue evidence="1">Brain</tissue>
    </source>
</reference>
<name>A0A1A8I388_NOTKU</name>